<dbReference type="Proteomes" id="UP001292094">
    <property type="component" value="Unassembled WGS sequence"/>
</dbReference>
<proteinExistence type="predicted"/>
<reference evidence="1" key="1">
    <citation type="submission" date="2023-11" db="EMBL/GenBank/DDBJ databases">
        <title>Genome assemblies of two species of porcelain crab, Petrolisthes cinctipes and Petrolisthes manimaculis (Anomura: Porcellanidae).</title>
        <authorList>
            <person name="Angst P."/>
        </authorList>
    </citation>
    <scope>NUCLEOTIDE SEQUENCE</scope>
    <source>
        <strain evidence="1">PB745_02</strain>
        <tissue evidence="1">Gill</tissue>
    </source>
</reference>
<sequence>MPVLQQRCHVQESLKTLPDTHTLPAKRWSTFPPCKSPVITHCETKGPCPFGNERCIDLASHQRRPSGEIWLVTSSGFPVGGKGGDIVAQD</sequence>
<organism evidence="1 2">
    <name type="scientific">Petrolisthes manimaculis</name>
    <dbReference type="NCBI Taxonomy" id="1843537"/>
    <lineage>
        <taxon>Eukaryota</taxon>
        <taxon>Metazoa</taxon>
        <taxon>Ecdysozoa</taxon>
        <taxon>Arthropoda</taxon>
        <taxon>Crustacea</taxon>
        <taxon>Multicrustacea</taxon>
        <taxon>Malacostraca</taxon>
        <taxon>Eumalacostraca</taxon>
        <taxon>Eucarida</taxon>
        <taxon>Decapoda</taxon>
        <taxon>Pleocyemata</taxon>
        <taxon>Anomura</taxon>
        <taxon>Galatheoidea</taxon>
        <taxon>Porcellanidae</taxon>
        <taxon>Petrolisthes</taxon>
    </lineage>
</organism>
<evidence type="ECO:0000313" key="2">
    <source>
        <dbReference type="Proteomes" id="UP001292094"/>
    </source>
</evidence>
<keyword evidence="2" id="KW-1185">Reference proteome</keyword>
<evidence type="ECO:0000313" key="1">
    <source>
        <dbReference type="EMBL" id="KAK4318627.1"/>
    </source>
</evidence>
<dbReference type="EMBL" id="JAWZYT010000815">
    <property type="protein sequence ID" value="KAK4318627.1"/>
    <property type="molecule type" value="Genomic_DNA"/>
</dbReference>
<gene>
    <name evidence="1" type="ORF">Pmani_010374</name>
</gene>
<protein>
    <submittedName>
        <fullName evidence="1">Uncharacterized protein</fullName>
    </submittedName>
</protein>
<name>A0AAE1Q549_9EUCA</name>
<dbReference type="AlphaFoldDB" id="A0AAE1Q549"/>
<comment type="caution">
    <text evidence="1">The sequence shown here is derived from an EMBL/GenBank/DDBJ whole genome shotgun (WGS) entry which is preliminary data.</text>
</comment>
<accession>A0AAE1Q549</accession>